<dbReference type="OrthoDB" id="9782896at2"/>
<dbReference type="InterPro" id="IPR039420">
    <property type="entry name" value="WalR-like"/>
</dbReference>
<evidence type="ECO:0000259" key="5">
    <source>
        <dbReference type="PROSITE" id="PS50110"/>
    </source>
</evidence>
<protein>
    <submittedName>
        <fullName evidence="6">DNA-binding response regulator</fullName>
    </submittedName>
</protein>
<feature type="modified residue" description="4-aspartylphosphate" evidence="3">
    <location>
        <position position="56"/>
    </location>
</feature>
<dbReference type="SUPFAM" id="SSF52172">
    <property type="entry name" value="CheY-like"/>
    <property type="match status" value="1"/>
</dbReference>
<dbReference type="Pfam" id="PF00196">
    <property type="entry name" value="GerE"/>
    <property type="match status" value="1"/>
</dbReference>
<dbReference type="SUPFAM" id="SSF46894">
    <property type="entry name" value="C-terminal effector domain of the bipartite response regulators"/>
    <property type="match status" value="1"/>
</dbReference>
<dbReference type="PROSITE" id="PS50043">
    <property type="entry name" value="HTH_LUXR_2"/>
    <property type="match status" value="1"/>
</dbReference>
<dbReference type="InterPro" id="IPR016032">
    <property type="entry name" value="Sig_transdc_resp-reg_C-effctor"/>
</dbReference>
<dbReference type="GO" id="GO:0003677">
    <property type="term" value="F:DNA binding"/>
    <property type="evidence" value="ECO:0007669"/>
    <property type="project" value="UniProtKB-KW"/>
</dbReference>
<dbReference type="CDD" id="cd17535">
    <property type="entry name" value="REC_NarL-like"/>
    <property type="match status" value="1"/>
</dbReference>
<comment type="caution">
    <text evidence="6">The sequence shown here is derived from an EMBL/GenBank/DDBJ whole genome shotgun (WGS) entry which is preliminary data.</text>
</comment>
<sequence>MTPARVLIADDHELAREGLRALLDREPGLVVVAEASTGEQAVALAEAHEPDLALLDIRYGAGMDGLEAARRIVEVAPNVRVVMLTLHDAPEYARAALEAGAMGYVTKDASRDALLRAIGQVLAGGYAVPAELMRRAVESRRTAGAPDALGRLTPREREVLDLLAEGGTNKHIAQALGVSPGTVKAHVERVIAKLGVRDRTQAAVLAVQARR</sequence>
<evidence type="ECO:0000256" key="2">
    <source>
        <dbReference type="ARBA" id="ARBA00023125"/>
    </source>
</evidence>
<dbReference type="Proteomes" id="UP000218151">
    <property type="component" value="Unassembled WGS sequence"/>
</dbReference>
<evidence type="ECO:0000259" key="4">
    <source>
        <dbReference type="PROSITE" id="PS50043"/>
    </source>
</evidence>
<dbReference type="PROSITE" id="PS00622">
    <property type="entry name" value="HTH_LUXR_1"/>
    <property type="match status" value="1"/>
</dbReference>
<reference evidence="7" key="1">
    <citation type="submission" date="2017-09" db="EMBL/GenBank/DDBJ databases">
        <authorList>
            <person name="Feng G."/>
            <person name="Zhu H."/>
        </authorList>
    </citation>
    <scope>NUCLEOTIDE SEQUENCE [LARGE SCALE GENOMIC DNA]</scope>
    <source>
        <strain evidence="7">1PNM-20</strain>
    </source>
</reference>
<keyword evidence="1 3" id="KW-0597">Phosphoprotein</keyword>
<dbReference type="RefSeq" id="WP_095996308.1">
    <property type="nucleotide sequence ID" value="NZ_NSLI01000001.1"/>
</dbReference>
<dbReference type="InterPro" id="IPR011006">
    <property type="entry name" value="CheY-like_superfamily"/>
</dbReference>
<dbReference type="PRINTS" id="PR00038">
    <property type="entry name" value="HTHLUXR"/>
</dbReference>
<dbReference type="InterPro" id="IPR001789">
    <property type="entry name" value="Sig_transdc_resp-reg_receiver"/>
</dbReference>
<keyword evidence="7" id="KW-1185">Reference proteome</keyword>
<organism evidence="6 7">
    <name type="scientific">Sphingomonas lenta</name>
    <dbReference type="NCBI Taxonomy" id="1141887"/>
    <lineage>
        <taxon>Bacteria</taxon>
        <taxon>Pseudomonadati</taxon>
        <taxon>Pseudomonadota</taxon>
        <taxon>Alphaproteobacteria</taxon>
        <taxon>Sphingomonadales</taxon>
        <taxon>Sphingomonadaceae</taxon>
        <taxon>Sphingomonas</taxon>
    </lineage>
</organism>
<dbReference type="InterPro" id="IPR058245">
    <property type="entry name" value="NreC/VraR/RcsB-like_REC"/>
</dbReference>
<keyword evidence="2 6" id="KW-0238">DNA-binding</keyword>
<dbReference type="AlphaFoldDB" id="A0A2A2SJJ4"/>
<dbReference type="GO" id="GO:0000160">
    <property type="term" value="P:phosphorelay signal transduction system"/>
    <property type="evidence" value="ECO:0007669"/>
    <property type="project" value="InterPro"/>
</dbReference>
<dbReference type="EMBL" id="NSLI01000001">
    <property type="protein sequence ID" value="PAX09201.1"/>
    <property type="molecule type" value="Genomic_DNA"/>
</dbReference>
<dbReference type="CDD" id="cd06170">
    <property type="entry name" value="LuxR_C_like"/>
    <property type="match status" value="1"/>
</dbReference>
<evidence type="ECO:0000313" key="7">
    <source>
        <dbReference type="Proteomes" id="UP000218151"/>
    </source>
</evidence>
<feature type="domain" description="HTH luxR-type" evidence="4">
    <location>
        <begin position="145"/>
        <end position="210"/>
    </location>
</feature>
<proteinExistence type="predicted"/>
<feature type="domain" description="Response regulatory" evidence="5">
    <location>
        <begin position="5"/>
        <end position="122"/>
    </location>
</feature>
<dbReference type="SMART" id="SM00448">
    <property type="entry name" value="REC"/>
    <property type="match status" value="1"/>
</dbReference>
<dbReference type="PROSITE" id="PS50110">
    <property type="entry name" value="RESPONSE_REGULATORY"/>
    <property type="match status" value="1"/>
</dbReference>
<dbReference type="GO" id="GO:0006355">
    <property type="term" value="P:regulation of DNA-templated transcription"/>
    <property type="evidence" value="ECO:0007669"/>
    <property type="project" value="InterPro"/>
</dbReference>
<dbReference type="SMART" id="SM00421">
    <property type="entry name" value="HTH_LUXR"/>
    <property type="match status" value="1"/>
</dbReference>
<evidence type="ECO:0000256" key="3">
    <source>
        <dbReference type="PROSITE-ProRule" id="PRU00169"/>
    </source>
</evidence>
<name>A0A2A2SJJ4_9SPHN</name>
<evidence type="ECO:0000256" key="1">
    <source>
        <dbReference type="ARBA" id="ARBA00022553"/>
    </source>
</evidence>
<dbReference type="Gene3D" id="3.40.50.2300">
    <property type="match status" value="1"/>
</dbReference>
<dbReference type="PANTHER" id="PTHR43214">
    <property type="entry name" value="TWO-COMPONENT RESPONSE REGULATOR"/>
    <property type="match status" value="1"/>
</dbReference>
<evidence type="ECO:0000313" key="6">
    <source>
        <dbReference type="EMBL" id="PAX09201.1"/>
    </source>
</evidence>
<accession>A0A2A2SJJ4</accession>
<dbReference type="Pfam" id="PF00072">
    <property type="entry name" value="Response_reg"/>
    <property type="match status" value="1"/>
</dbReference>
<gene>
    <name evidence="6" type="ORF">CKY28_00025</name>
</gene>
<dbReference type="InterPro" id="IPR000792">
    <property type="entry name" value="Tscrpt_reg_LuxR_C"/>
</dbReference>